<organism evidence="2">
    <name type="scientific">Ixodes ricinus</name>
    <name type="common">Common tick</name>
    <name type="synonym">Acarus ricinus</name>
    <dbReference type="NCBI Taxonomy" id="34613"/>
    <lineage>
        <taxon>Eukaryota</taxon>
        <taxon>Metazoa</taxon>
        <taxon>Ecdysozoa</taxon>
        <taxon>Arthropoda</taxon>
        <taxon>Chelicerata</taxon>
        <taxon>Arachnida</taxon>
        <taxon>Acari</taxon>
        <taxon>Parasitiformes</taxon>
        <taxon>Ixodida</taxon>
        <taxon>Ixodoidea</taxon>
        <taxon>Ixodidae</taxon>
        <taxon>Ixodinae</taxon>
        <taxon>Ixodes</taxon>
    </lineage>
</organism>
<reference evidence="2" key="1">
    <citation type="submission" date="2019-12" db="EMBL/GenBank/DDBJ databases">
        <title>An insight into the sialome of adult female Ixodes ricinus ticks feeding for 6 days.</title>
        <authorList>
            <person name="Perner J."/>
            <person name="Ribeiro J.M.C."/>
        </authorList>
    </citation>
    <scope>NUCLEOTIDE SEQUENCE</scope>
    <source>
        <strain evidence="2">Semi-engorged</strain>
        <tissue evidence="2">Salivary glands</tissue>
    </source>
</reference>
<feature type="signal peptide" evidence="1">
    <location>
        <begin position="1"/>
        <end position="21"/>
    </location>
</feature>
<keyword evidence="1" id="KW-0732">Signal</keyword>
<evidence type="ECO:0000256" key="1">
    <source>
        <dbReference type="SAM" id="SignalP"/>
    </source>
</evidence>
<dbReference type="AlphaFoldDB" id="A0A6B0V4R8"/>
<feature type="chain" id="PRO_5025494339" evidence="1">
    <location>
        <begin position="22"/>
        <end position="249"/>
    </location>
</feature>
<name>A0A6B0V4R8_IXORI</name>
<proteinExistence type="predicted"/>
<sequence length="249" mass="26840">MTACTLNLHLLRLVLVVQVHAVFLRDALPAGFRHAVHPHDSAAGRIPERCVVDGLAGELEGLSVLHVELVAVVEDAERIRRSRTGREHATRETVSLVVHVVQAGSPLVPAGDHNSQGQPHALVVVQDVGEQLGCSCHRDPLSVPQLVDAAAFGQHPLPVDAVRGTSGHGAQEVLVDHNDLLDALRADVLTPGGSRVSRDDDPSLVLEAQRGGALVVVDLDLLPRVVFHQRRHRLVRVGERRLSKLRVTA</sequence>
<evidence type="ECO:0000313" key="2">
    <source>
        <dbReference type="EMBL" id="MXU97147.1"/>
    </source>
</evidence>
<dbReference type="EMBL" id="GIFC01015064">
    <property type="protein sequence ID" value="MXU97147.1"/>
    <property type="molecule type" value="Transcribed_RNA"/>
</dbReference>
<accession>A0A6B0V4R8</accession>
<protein>
    <submittedName>
        <fullName evidence="2">Putative secreted protein</fullName>
    </submittedName>
</protein>